<evidence type="ECO:0000313" key="6">
    <source>
        <dbReference type="Proteomes" id="UP000241462"/>
    </source>
</evidence>
<dbReference type="PANTHER" id="PTHR12585:SF70">
    <property type="entry name" value="RAD21_REC8 N TERMINAL DOMAIN PROTEIN (AFU_ORTHOLOGUE AFUA_6G02900)"/>
    <property type="match status" value="1"/>
</dbReference>
<proteinExistence type="predicted"/>
<dbReference type="Pfam" id="PF04825">
    <property type="entry name" value="Rad21_Rec8_N"/>
    <property type="match status" value="1"/>
</dbReference>
<feature type="compositionally biased region" description="Polar residues" evidence="3">
    <location>
        <begin position="630"/>
        <end position="640"/>
    </location>
</feature>
<feature type="region of interest" description="Disordered" evidence="3">
    <location>
        <begin position="449"/>
        <end position="491"/>
    </location>
</feature>
<evidence type="ECO:0000256" key="1">
    <source>
        <dbReference type="ARBA" id="ARBA00004123"/>
    </source>
</evidence>
<feature type="domain" description="Rad21/Rec8-like protein N-terminal" evidence="4">
    <location>
        <begin position="167"/>
        <end position="283"/>
    </location>
</feature>
<dbReference type="CDD" id="cd21789">
    <property type="entry name" value="Rad21_Rec8_M_SpRec8p-like"/>
    <property type="match status" value="1"/>
</dbReference>
<feature type="compositionally biased region" description="Basic residues" evidence="3">
    <location>
        <begin position="480"/>
        <end position="491"/>
    </location>
</feature>
<dbReference type="InterPro" id="IPR006910">
    <property type="entry name" value="Rad21_Rec8_N"/>
</dbReference>
<dbReference type="STRING" id="2025994.A0A2T3A6L6"/>
<dbReference type="InParanoid" id="A0A2T3A6L6"/>
<evidence type="ECO:0000259" key="4">
    <source>
        <dbReference type="Pfam" id="PF04825"/>
    </source>
</evidence>
<feature type="compositionally biased region" description="Pro residues" evidence="3">
    <location>
        <begin position="78"/>
        <end position="89"/>
    </location>
</feature>
<comment type="subcellular location">
    <subcellularLocation>
        <location evidence="1">Nucleus</location>
    </subcellularLocation>
</comment>
<organism evidence="5 6">
    <name type="scientific">Coniella lustricola</name>
    <dbReference type="NCBI Taxonomy" id="2025994"/>
    <lineage>
        <taxon>Eukaryota</taxon>
        <taxon>Fungi</taxon>
        <taxon>Dikarya</taxon>
        <taxon>Ascomycota</taxon>
        <taxon>Pezizomycotina</taxon>
        <taxon>Sordariomycetes</taxon>
        <taxon>Sordariomycetidae</taxon>
        <taxon>Diaporthales</taxon>
        <taxon>Schizoparmaceae</taxon>
        <taxon>Coniella</taxon>
    </lineage>
</organism>
<dbReference type="GO" id="GO:0003682">
    <property type="term" value="F:chromatin binding"/>
    <property type="evidence" value="ECO:0007669"/>
    <property type="project" value="TreeGrafter"/>
</dbReference>
<feature type="compositionally biased region" description="Polar residues" evidence="3">
    <location>
        <begin position="674"/>
        <end position="690"/>
    </location>
</feature>
<evidence type="ECO:0000256" key="3">
    <source>
        <dbReference type="SAM" id="MobiDB-lite"/>
    </source>
</evidence>
<protein>
    <submittedName>
        <fullName evidence="5">Rec8 like protein-domain-containing protein</fullName>
    </submittedName>
</protein>
<reference evidence="5 6" key="1">
    <citation type="journal article" date="2018" name="Mycol. Prog.">
        <title>Coniella lustricola, a new species from submerged detritus.</title>
        <authorList>
            <person name="Raudabaugh D.B."/>
            <person name="Iturriaga T."/>
            <person name="Carver A."/>
            <person name="Mondo S."/>
            <person name="Pangilinan J."/>
            <person name="Lipzen A."/>
            <person name="He G."/>
            <person name="Amirebrahimi M."/>
            <person name="Grigoriev I.V."/>
            <person name="Miller A.N."/>
        </authorList>
    </citation>
    <scope>NUCLEOTIDE SEQUENCE [LARGE SCALE GENOMIC DNA]</scope>
    <source>
        <strain evidence="5 6">B22-T-1</strain>
    </source>
</reference>
<dbReference type="AlphaFoldDB" id="A0A2T3A6L6"/>
<feature type="region of interest" description="Disordered" evidence="3">
    <location>
        <begin position="61"/>
        <end position="101"/>
    </location>
</feature>
<dbReference type="InterPro" id="IPR039781">
    <property type="entry name" value="Rad21/Rec8-like"/>
</dbReference>
<feature type="compositionally biased region" description="Basic and acidic residues" evidence="3">
    <location>
        <begin position="610"/>
        <end position="627"/>
    </location>
</feature>
<feature type="region of interest" description="Disordered" evidence="3">
    <location>
        <begin position="604"/>
        <end position="710"/>
    </location>
</feature>
<dbReference type="PANTHER" id="PTHR12585">
    <property type="entry name" value="SCC1 / RAD21 FAMILY MEMBER"/>
    <property type="match status" value="1"/>
</dbReference>
<name>A0A2T3A6L6_9PEZI</name>
<sequence length="855" mass="93644">MGGRDAGYEQTDLELGNAVSEGRAALQQNDHTVLLDGLQLSARLGPDRAFLCESSVHLKPEPALDTHSNAPPQRQPRRPPPPSFLPPPQIDKFHSISTPNPDIQTSIPPPHYFLWSHILPTTSFICPLSLQYLHPSFLPIHPACRQVKTPRVCHTANTRLERDSTAMFYSHEILASPKHGVATVWLIANLGHNANSRKLTRKAIESVNVPQACSTIEKPPGAPIALRLQGSLLYGVSGAYHKHGAYLLNDVEKMWACMRAYFRDMRYSGSDTIDQNAGKAKRNQIVLGDDPSFVPDPTLPPLDFDDNGDLVLPILDISQKSQLYSQFSPVDRGSNSVEKAPFINLDFRNSSSHASLGFGMPFGKGNQNLEEGSMFQMAFGGEEELPFADFPIRIDADGNLIEEPELPVHLEQDVSAGAQQLQKNGDMAHLPDDDDGAIVMFGDDKAQISMVDGAPGNPQPSKNVSRLSEDPLSSDPARQARPRQKKRQIRAKKNKALVFDAATHISRPEFKAWGDNYLIRMTEAQEGPRKITKSQAQQNAYGLLFGKGLGNIGAISSLVGVSHELAGVFAGEALQEIVMSDMLAILHEEGLEDARVSHQRRSASIAFGSDDEHNNENNRRVRPRVEGDDSNQGSGNTRQGAQIVDDPLVMFDDDGLEFGRDQPGSALSDHRHSSNVPWNRPSSLIPSSARSGRVEGGRNTVQSSPLISRGSVLQKADAHFDDGGVMMPGSEDFESMQHDGALELSSLHEAGQQDASTSQLIRKTLDREGRNFLGFIECVAAEHGDKDQANEDLRWIGFDKIFEAQDQTRAVVAQAFLHLLTLVTKNQIRVKQEGVARNEAFGEISVGVLPPLNAD</sequence>
<keyword evidence="6" id="KW-1185">Reference proteome</keyword>
<dbReference type="EMBL" id="KZ678453">
    <property type="protein sequence ID" value="PSR83828.1"/>
    <property type="molecule type" value="Genomic_DNA"/>
</dbReference>
<dbReference type="OrthoDB" id="5427633at2759"/>
<gene>
    <name evidence="5" type="ORF">BD289DRAFT_483097</name>
</gene>
<dbReference type="GO" id="GO:0007064">
    <property type="term" value="P:mitotic sister chromatid cohesion"/>
    <property type="evidence" value="ECO:0007669"/>
    <property type="project" value="TreeGrafter"/>
</dbReference>
<keyword evidence="2" id="KW-0539">Nucleus</keyword>
<dbReference type="GO" id="GO:0030892">
    <property type="term" value="C:mitotic cohesin complex"/>
    <property type="evidence" value="ECO:0007669"/>
    <property type="project" value="TreeGrafter"/>
</dbReference>
<accession>A0A2T3A6L6</accession>
<evidence type="ECO:0000313" key="5">
    <source>
        <dbReference type="EMBL" id="PSR83828.1"/>
    </source>
</evidence>
<evidence type="ECO:0000256" key="2">
    <source>
        <dbReference type="ARBA" id="ARBA00023242"/>
    </source>
</evidence>
<dbReference type="GO" id="GO:0005634">
    <property type="term" value="C:nucleus"/>
    <property type="evidence" value="ECO:0007669"/>
    <property type="project" value="UniProtKB-SubCell"/>
</dbReference>
<dbReference type="Proteomes" id="UP000241462">
    <property type="component" value="Unassembled WGS sequence"/>
</dbReference>